<dbReference type="Gene3D" id="3.80.10.10">
    <property type="entry name" value="Ribonuclease Inhibitor"/>
    <property type="match status" value="1"/>
</dbReference>
<dbReference type="OrthoDB" id="2750697at2759"/>
<protein>
    <submittedName>
        <fullName evidence="2">Uncharacterized protein</fullName>
    </submittedName>
</protein>
<feature type="compositionally biased region" description="Polar residues" evidence="1">
    <location>
        <begin position="622"/>
        <end position="642"/>
    </location>
</feature>
<dbReference type="Proteomes" id="UP000193067">
    <property type="component" value="Unassembled WGS sequence"/>
</dbReference>
<accession>A0A1Y2ICP0</accession>
<dbReference type="EMBL" id="KZ084138">
    <property type="protein sequence ID" value="OSC98453.1"/>
    <property type="molecule type" value="Genomic_DNA"/>
</dbReference>
<reference evidence="2 3" key="1">
    <citation type="journal article" date="2015" name="Biotechnol. Biofuels">
        <title>Enhanced degradation of softwood versus hardwood by the white-rot fungus Pycnoporus coccineus.</title>
        <authorList>
            <person name="Couturier M."/>
            <person name="Navarro D."/>
            <person name="Chevret D."/>
            <person name="Henrissat B."/>
            <person name="Piumi F."/>
            <person name="Ruiz-Duenas F.J."/>
            <person name="Martinez A.T."/>
            <person name="Grigoriev I.V."/>
            <person name="Riley R."/>
            <person name="Lipzen A."/>
            <person name="Berrin J.G."/>
            <person name="Master E.R."/>
            <person name="Rosso M.N."/>
        </authorList>
    </citation>
    <scope>NUCLEOTIDE SEQUENCE [LARGE SCALE GENOMIC DNA]</scope>
    <source>
        <strain evidence="2 3">BRFM310</strain>
    </source>
</reference>
<feature type="region of interest" description="Disordered" evidence="1">
    <location>
        <begin position="580"/>
        <end position="656"/>
    </location>
</feature>
<dbReference type="STRING" id="1353009.A0A1Y2ICP0"/>
<dbReference type="AlphaFoldDB" id="A0A1Y2ICP0"/>
<evidence type="ECO:0000313" key="3">
    <source>
        <dbReference type="Proteomes" id="UP000193067"/>
    </source>
</evidence>
<organism evidence="2 3">
    <name type="scientific">Trametes coccinea (strain BRFM310)</name>
    <name type="common">Pycnoporus coccineus</name>
    <dbReference type="NCBI Taxonomy" id="1353009"/>
    <lineage>
        <taxon>Eukaryota</taxon>
        <taxon>Fungi</taxon>
        <taxon>Dikarya</taxon>
        <taxon>Basidiomycota</taxon>
        <taxon>Agaricomycotina</taxon>
        <taxon>Agaricomycetes</taxon>
        <taxon>Polyporales</taxon>
        <taxon>Polyporaceae</taxon>
        <taxon>Trametes</taxon>
    </lineage>
</organism>
<sequence>MAPTTDEVPLSTYILTRILQHLSPEPEFLPFGRNFLPEGERRVRQQALARLALVSRTISAYALDTLWSHIDDLRDLLSVFPAYDRRSTQQRFRDTITDEDWARFQTYAVRIRSLHLGDVSGIHANVWTILTRLSPRDPLLPNLERLSGFAVDELSVCYTVLLSPTIREFYLQVKKETDAGTVRMVMQAARSTLSGVQQLTIDDDINVSHNGIPARPPAVQFWTLTQLQALLVVQEVSLTAEQLRSLAAIPGLQTLRLSLKSMPELSTPLPAGASFAQLRDLSLCGALQHVGEFVAAASPPLLESLTVSSHLKCTELASIRRAKEAIVSLPALLPATTRKVHLLMTCGCHSNEKLHFPDAGELLEPYRGLTALREIQFQFVMKFHLPDKVLHSLRDAWPDLRVFEVVTYAKPPPPPARHSYDYDDYEYMRAPIHVAVPYRYSRSPSPEQPVRTDDPPTLPTLAAFAFAHPQLATLALPALDLTLPEPDTIPLLNHALRTLRISALPASMPLFASALVLDVLFPFLDLRDAQAAVLTGPGGACGDRMAELALILLGLQAGRTGTHWARAAVVGAYKGEIPLPPSARRRVQGQGGSPPSRPSPAQAVQRRRRNPSGSGVVVITQCPESPLQSVSSFSPTSPQGPSSRDEYYERAPPFGT</sequence>
<evidence type="ECO:0000313" key="2">
    <source>
        <dbReference type="EMBL" id="OSC98453.1"/>
    </source>
</evidence>
<keyword evidence="3" id="KW-1185">Reference proteome</keyword>
<name>A0A1Y2ICP0_TRAC3</name>
<dbReference type="InterPro" id="IPR032675">
    <property type="entry name" value="LRR_dom_sf"/>
</dbReference>
<gene>
    <name evidence="2" type="ORF">PYCCODRAFT_1417840</name>
</gene>
<evidence type="ECO:0000256" key="1">
    <source>
        <dbReference type="SAM" id="MobiDB-lite"/>
    </source>
</evidence>
<proteinExistence type="predicted"/>